<dbReference type="Pfam" id="PF11976">
    <property type="entry name" value="Rad60-SLD"/>
    <property type="match status" value="1"/>
</dbReference>
<dbReference type="SUPFAM" id="SSF54236">
    <property type="entry name" value="Ubiquitin-like"/>
    <property type="match status" value="1"/>
</dbReference>
<name>A0A9X6NHW2_HYPEX</name>
<proteinExistence type="inferred from homology"/>
<dbReference type="EMBL" id="MTYJ01000328">
    <property type="protein sequence ID" value="OWA53534.1"/>
    <property type="molecule type" value="Genomic_DNA"/>
</dbReference>
<dbReference type="OrthoDB" id="442921at2759"/>
<keyword evidence="6" id="KW-1185">Reference proteome</keyword>
<dbReference type="PANTHER" id="PTHR10562">
    <property type="entry name" value="SMALL UBIQUITIN-RELATED MODIFIER"/>
    <property type="match status" value="1"/>
</dbReference>
<dbReference type="SMART" id="SM00213">
    <property type="entry name" value="UBQ"/>
    <property type="match status" value="1"/>
</dbReference>
<evidence type="ECO:0000313" key="6">
    <source>
        <dbReference type="Proteomes" id="UP000192578"/>
    </source>
</evidence>
<evidence type="ECO:0000256" key="1">
    <source>
        <dbReference type="ARBA" id="ARBA00009185"/>
    </source>
</evidence>
<evidence type="ECO:0000256" key="3">
    <source>
        <dbReference type="SAM" id="MobiDB-lite"/>
    </source>
</evidence>
<dbReference type="Proteomes" id="UP000192578">
    <property type="component" value="Unassembled WGS sequence"/>
</dbReference>
<gene>
    <name evidence="5" type="ORF">BV898_17959</name>
</gene>
<comment type="subcellular location">
    <subcellularLocation>
        <location evidence="2">Nucleus</location>
    </subcellularLocation>
</comment>
<reference evidence="6" key="1">
    <citation type="submission" date="2017-01" db="EMBL/GenBank/DDBJ databases">
        <title>Comparative genomics of anhydrobiosis in the tardigrade Hypsibius dujardini.</title>
        <authorList>
            <person name="Yoshida Y."/>
            <person name="Koutsovoulos G."/>
            <person name="Laetsch D."/>
            <person name="Stevens L."/>
            <person name="Kumar S."/>
            <person name="Horikawa D."/>
            <person name="Ishino K."/>
            <person name="Komine S."/>
            <person name="Tomita M."/>
            <person name="Blaxter M."/>
            <person name="Arakawa K."/>
        </authorList>
    </citation>
    <scope>NUCLEOTIDE SEQUENCE [LARGE SCALE GENOMIC DNA]</scope>
    <source>
        <strain evidence="6">Z151</strain>
    </source>
</reference>
<dbReference type="GO" id="GO:0005634">
    <property type="term" value="C:nucleus"/>
    <property type="evidence" value="ECO:0007669"/>
    <property type="project" value="UniProtKB-SubCell"/>
</dbReference>
<dbReference type="InterPro" id="IPR022617">
    <property type="entry name" value="Rad60/SUMO-like_dom"/>
</dbReference>
<dbReference type="InterPro" id="IPR029071">
    <property type="entry name" value="Ubiquitin-like_domsf"/>
</dbReference>
<dbReference type="Gene3D" id="3.10.20.90">
    <property type="entry name" value="Phosphatidylinositol 3-kinase Catalytic Subunit, Chain A, domain 1"/>
    <property type="match status" value="1"/>
</dbReference>
<organism evidence="5 6">
    <name type="scientific">Hypsibius exemplaris</name>
    <name type="common">Freshwater tardigrade</name>
    <dbReference type="NCBI Taxonomy" id="2072580"/>
    <lineage>
        <taxon>Eukaryota</taxon>
        <taxon>Metazoa</taxon>
        <taxon>Ecdysozoa</taxon>
        <taxon>Tardigrada</taxon>
        <taxon>Eutardigrada</taxon>
        <taxon>Parachela</taxon>
        <taxon>Hypsibioidea</taxon>
        <taxon>Hypsibiidae</taxon>
        <taxon>Hypsibius</taxon>
    </lineage>
</organism>
<evidence type="ECO:0000259" key="4">
    <source>
        <dbReference type="PROSITE" id="PS50053"/>
    </source>
</evidence>
<keyword evidence="2" id="KW-0833">Ubl conjugation pathway</keyword>
<feature type="domain" description="Ubiquitin-like" evidence="4">
    <location>
        <begin position="26"/>
        <end position="102"/>
    </location>
</feature>
<dbReference type="AlphaFoldDB" id="A0A9X6NHW2"/>
<comment type="caution">
    <text evidence="5">The sequence shown here is derived from an EMBL/GenBank/DDBJ whole genome shotgun (WGS) entry which is preliminary data.</text>
</comment>
<feature type="region of interest" description="Disordered" evidence="3">
    <location>
        <begin position="1"/>
        <end position="23"/>
    </location>
</feature>
<evidence type="ECO:0000256" key="2">
    <source>
        <dbReference type="RuleBase" id="RU361190"/>
    </source>
</evidence>
<protein>
    <recommendedName>
        <fullName evidence="2">Small ubiquitin-related modifier</fullName>
        <shortName evidence="2">SUMO</shortName>
    </recommendedName>
</protein>
<dbReference type="PROSITE" id="PS50053">
    <property type="entry name" value="UBIQUITIN_2"/>
    <property type="match status" value="1"/>
</dbReference>
<evidence type="ECO:0000313" key="5">
    <source>
        <dbReference type="EMBL" id="OWA53534.1"/>
    </source>
</evidence>
<feature type="compositionally biased region" description="Basic and acidic residues" evidence="3">
    <location>
        <begin position="1"/>
        <end position="14"/>
    </location>
</feature>
<keyword evidence="2" id="KW-0539">Nucleus</keyword>
<accession>A0A9X6NHW2</accession>
<dbReference type="InterPro" id="IPR000626">
    <property type="entry name" value="Ubiquitin-like_dom"/>
</dbReference>
<sequence>MSDTENDTKADIKPKIGGGDGDNAAIQLKVVSAEGDEVTFKIKMNTTMGKMKKGYADRKGITNMGKFRFQFDGRPVQDAETPASLGMEDGDTIDVFDEQIGG</sequence>
<comment type="similarity">
    <text evidence="1 2">Belongs to the ubiquitin family. SUMO subfamily.</text>
</comment>